<organism evidence="7 8">
    <name type="scientific">Morella rubra</name>
    <name type="common">Chinese bayberry</name>
    <dbReference type="NCBI Taxonomy" id="262757"/>
    <lineage>
        <taxon>Eukaryota</taxon>
        <taxon>Viridiplantae</taxon>
        <taxon>Streptophyta</taxon>
        <taxon>Embryophyta</taxon>
        <taxon>Tracheophyta</taxon>
        <taxon>Spermatophyta</taxon>
        <taxon>Magnoliopsida</taxon>
        <taxon>eudicotyledons</taxon>
        <taxon>Gunneridae</taxon>
        <taxon>Pentapetalae</taxon>
        <taxon>rosids</taxon>
        <taxon>fabids</taxon>
        <taxon>Fagales</taxon>
        <taxon>Myricaceae</taxon>
        <taxon>Morella</taxon>
    </lineage>
</organism>
<feature type="region of interest" description="Disordered" evidence="3">
    <location>
        <begin position="591"/>
        <end position="633"/>
    </location>
</feature>
<feature type="domain" description="PXA" evidence="6">
    <location>
        <begin position="119"/>
        <end position="321"/>
    </location>
</feature>
<feature type="region of interest" description="Disordered" evidence="3">
    <location>
        <begin position="550"/>
        <end position="576"/>
    </location>
</feature>
<evidence type="ECO:0000256" key="3">
    <source>
        <dbReference type="SAM" id="MobiDB-lite"/>
    </source>
</evidence>
<dbReference type="AlphaFoldDB" id="A0A6A1W2J8"/>
<dbReference type="EMBL" id="RXIC02000021">
    <property type="protein sequence ID" value="KAB1218566.1"/>
    <property type="molecule type" value="Genomic_DNA"/>
</dbReference>
<dbReference type="PROSITE" id="PS50195">
    <property type="entry name" value="PX"/>
    <property type="match status" value="1"/>
</dbReference>
<evidence type="ECO:0000313" key="7">
    <source>
        <dbReference type="EMBL" id="KAB1218566.1"/>
    </source>
</evidence>
<dbReference type="Pfam" id="PF00787">
    <property type="entry name" value="PX"/>
    <property type="match status" value="1"/>
</dbReference>
<dbReference type="InterPro" id="IPR013937">
    <property type="entry name" value="Sorting_nexin_C"/>
</dbReference>
<evidence type="ECO:0000259" key="6">
    <source>
        <dbReference type="PROSITE" id="PS51207"/>
    </source>
</evidence>
<feature type="compositionally biased region" description="Polar residues" evidence="3">
    <location>
        <begin position="1065"/>
        <end position="1079"/>
    </location>
</feature>
<feature type="compositionally biased region" description="Basic and acidic residues" evidence="3">
    <location>
        <begin position="593"/>
        <end position="602"/>
    </location>
</feature>
<comment type="caution">
    <text evidence="7">The sequence shown here is derived from an EMBL/GenBank/DDBJ whole genome shotgun (WGS) entry which is preliminary data.</text>
</comment>
<keyword evidence="4" id="KW-1133">Transmembrane helix</keyword>
<dbReference type="SMART" id="SM00312">
    <property type="entry name" value="PX"/>
    <property type="match status" value="1"/>
</dbReference>
<feature type="region of interest" description="Disordered" evidence="3">
    <location>
        <begin position="328"/>
        <end position="349"/>
    </location>
</feature>
<dbReference type="GO" id="GO:0005768">
    <property type="term" value="C:endosome"/>
    <property type="evidence" value="ECO:0007669"/>
    <property type="project" value="UniProtKB-ARBA"/>
</dbReference>
<dbReference type="Proteomes" id="UP000516437">
    <property type="component" value="Chromosome 3"/>
</dbReference>
<feature type="compositionally biased region" description="Polar residues" evidence="3">
    <location>
        <begin position="368"/>
        <end position="382"/>
    </location>
</feature>
<keyword evidence="2" id="KW-0963">Cytoplasm</keyword>
<dbReference type="PANTHER" id="PTHR22999">
    <property type="entry name" value="PX SERINE/THREONINE KINASE PXK"/>
    <property type="match status" value="1"/>
</dbReference>
<dbReference type="OrthoDB" id="120967at2759"/>
<sequence>MSTQRQQVMVRDLVEEAKKRIVVLVICVVGLSYLMSFLSIALLQYVEDWRLTSSSVWVNLPAAASLIIGLRYLSLDFDMRRKATAYNSNPASANTPSPKIPIERPKIVEKTEWRRKVNSSVVEDAIDHFTRHLISELVTDLWYSRITPDKEGPEELVNIINGVLGEISGRMRNINLIDLLTRDLINLVCVHLELFRATHAKIEKKHSGSLTIEHRDMELRRILANENKLHPALFSPEAEHKVVARRSMCYFMTLSSVPNVVLQHVMDGLVSFTFKPEDLQCSFFRLMARELLAGAVMRPVLNLASPKFINERIEFLVLNMNKANKGAITGQGASQSRPDDSSGISSDQFSRLLDPTVTGVELVQFKNKQSRTAVDTSATDHVNGNKDPLLSIDPRSTRSWNSLPFNSQTSDERGIQQHSSGGEWGDMLDLISRRKTQALAPEHFENMWTKGRNYRKKEGENRVVDQVPQGSSAGKSVKVEHSNAIPKPKEKNNVICTNHSESGTSQTGCTGRLSVEKSFIPANQNISNRSSFVSYEDADEHDLMRLEEIDSGSSTSYTSEDEETSNVTGLDSPGTKVWDGRSNRNLAISHIHHPLEKSEGRTAKKTGKGNLHYQRLSRTPSSHKRSRPRSQKTHIWQEVERTSFLSGDGQDILSSVKGHANDDSSDDSEIENFRAQSGAAASSSAFSFSIPESHSFSANSLQNTLAVASFYKLRCEVLGANIVKSGSKTFAVYSISVTDVDNNSWSIKRRFRHFEELHRRLKEFPEYNLHLPPKHFLSTGSDVPVIQERCKLLDQYLKKLMQLPTISGSIEVWDFLSVDSQTYLFSNSFSIIETLSVDLEYKPADKSKKLPNFIGPISDNISSTRECTESNDSAFLMKNNFVPDQLRANGKGMSHSPMKCLSTEFGKSFDNSCCDSDARTQNCTSSFSNSGNSVKGRDGDGLEGPSESILDTATDPTLPTEWVPPNLSVPILDLVDVIFQLQDGGWIRRKAFWVAKQILQLGMGDAFDDWLMAKIQLLRKGSVIASGIRRLRRKAEILWPDGIFISKHPKRRPPPSTNPSQNSPHGQQLTDVSSPRLSSEQQQEAVRRAKFVYELMIDNAPAAIVGLVGRKEYEQCAKDLYFFIQSSVCLKQFVFDLLELLILSAFPELDYVFKQLQEEKHKFGDFQES</sequence>
<proteinExistence type="predicted"/>
<feature type="region of interest" description="Disordered" evidence="3">
    <location>
        <begin position="925"/>
        <end position="957"/>
    </location>
</feature>
<feature type="region of interest" description="Disordered" evidence="3">
    <location>
        <begin position="1046"/>
        <end position="1079"/>
    </location>
</feature>
<feature type="compositionally biased region" description="Polar residues" evidence="3">
    <location>
        <begin position="331"/>
        <end position="349"/>
    </location>
</feature>
<accession>A0A6A1W2J8</accession>
<name>A0A6A1W2J8_9ROSI</name>
<keyword evidence="4" id="KW-0812">Transmembrane</keyword>
<feature type="compositionally biased region" description="Polar residues" evidence="3">
    <location>
        <begin position="397"/>
        <end position="409"/>
    </location>
</feature>
<dbReference type="Pfam" id="PF02194">
    <property type="entry name" value="PXA"/>
    <property type="match status" value="1"/>
</dbReference>
<evidence type="ECO:0000313" key="8">
    <source>
        <dbReference type="Proteomes" id="UP000516437"/>
    </source>
</evidence>
<evidence type="ECO:0000256" key="1">
    <source>
        <dbReference type="ARBA" id="ARBA00004496"/>
    </source>
</evidence>
<reference evidence="7 8" key="1">
    <citation type="journal article" date="2019" name="Plant Biotechnol. J.">
        <title>The red bayberry genome and genetic basis of sex determination.</title>
        <authorList>
            <person name="Jia H.M."/>
            <person name="Jia H.J."/>
            <person name="Cai Q.L."/>
            <person name="Wang Y."/>
            <person name="Zhao H.B."/>
            <person name="Yang W.F."/>
            <person name="Wang G.Y."/>
            <person name="Li Y.H."/>
            <person name="Zhan D.L."/>
            <person name="Shen Y.T."/>
            <person name="Niu Q.F."/>
            <person name="Chang L."/>
            <person name="Qiu J."/>
            <person name="Zhao L."/>
            <person name="Xie H.B."/>
            <person name="Fu W.Y."/>
            <person name="Jin J."/>
            <person name="Li X.W."/>
            <person name="Jiao Y."/>
            <person name="Zhou C.C."/>
            <person name="Tu T."/>
            <person name="Chai C.Y."/>
            <person name="Gao J.L."/>
            <person name="Fan L.J."/>
            <person name="van de Weg E."/>
            <person name="Wang J.Y."/>
            <person name="Gao Z.S."/>
        </authorList>
    </citation>
    <scope>NUCLEOTIDE SEQUENCE [LARGE SCALE GENOMIC DNA]</scope>
    <source>
        <tissue evidence="7">Leaves</tissue>
    </source>
</reference>
<dbReference type="InterPro" id="IPR001683">
    <property type="entry name" value="PX_dom"/>
</dbReference>
<dbReference type="GO" id="GO:0016020">
    <property type="term" value="C:membrane"/>
    <property type="evidence" value="ECO:0007669"/>
    <property type="project" value="UniProtKB-ARBA"/>
</dbReference>
<dbReference type="PANTHER" id="PTHR22999:SF28">
    <property type="entry name" value="PHOX (PX) DOMAIN-CONTAINING PROTEIN"/>
    <property type="match status" value="1"/>
</dbReference>
<evidence type="ECO:0000256" key="4">
    <source>
        <dbReference type="SAM" id="Phobius"/>
    </source>
</evidence>
<keyword evidence="8" id="KW-1185">Reference proteome</keyword>
<protein>
    <submittedName>
        <fullName evidence="7">Sorting nexin-13</fullName>
    </submittedName>
</protein>
<dbReference type="InterPro" id="IPR003114">
    <property type="entry name" value="Phox_assoc"/>
</dbReference>
<evidence type="ECO:0000259" key="5">
    <source>
        <dbReference type="PROSITE" id="PS50195"/>
    </source>
</evidence>
<dbReference type="PROSITE" id="PS51207">
    <property type="entry name" value="PXA"/>
    <property type="match status" value="1"/>
</dbReference>
<dbReference type="SMART" id="SM00313">
    <property type="entry name" value="PXA"/>
    <property type="match status" value="1"/>
</dbReference>
<feature type="transmembrane region" description="Helical" evidence="4">
    <location>
        <begin position="21"/>
        <end position="43"/>
    </location>
</feature>
<feature type="compositionally biased region" description="Basic residues" evidence="3">
    <location>
        <begin position="621"/>
        <end position="632"/>
    </location>
</feature>
<dbReference type="InterPro" id="IPR051837">
    <property type="entry name" value="SortingNexin/PXDomain-PKLike"/>
</dbReference>
<dbReference type="Pfam" id="PF08628">
    <property type="entry name" value="Nexin_C"/>
    <property type="match status" value="1"/>
</dbReference>
<keyword evidence="4" id="KW-0472">Membrane</keyword>
<gene>
    <name evidence="7" type="ORF">CJ030_MR3G026446</name>
</gene>
<evidence type="ECO:0000256" key="2">
    <source>
        <dbReference type="ARBA" id="ARBA00022490"/>
    </source>
</evidence>
<dbReference type="SUPFAM" id="SSF64268">
    <property type="entry name" value="PX domain"/>
    <property type="match status" value="1"/>
</dbReference>
<feature type="region of interest" description="Disordered" evidence="3">
    <location>
        <begin position="368"/>
        <end position="424"/>
    </location>
</feature>
<dbReference type="GO" id="GO:0035091">
    <property type="term" value="F:phosphatidylinositol binding"/>
    <property type="evidence" value="ECO:0007669"/>
    <property type="project" value="InterPro"/>
</dbReference>
<comment type="subcellular location">
    <subcellularLocation>
        <location evidence="1">Cytoplasm</location>
    </subcellularLocation>
</comment>
<dbReference type="Gene3D" id="3.30.1520.10">
    <property type="entry name" value="Phox-like domain"/>
    <property type="match status" value="1"/>
</dbReference>
<feature type="domain" description="PX" evidence="5">
    <location>
        <begin position="711"/>
        <end position="823"/>
    </location>
</feature>
<dbReference type="InterPro" id="IPR036871">
    <property type="entry name" value="PX_dom_sf"/>
</dbReference>